<feature type="compositionally biased region" description="Polar residues" evidence="1">
    <location>
        <begin position="418"/>
        <end position="431"/>
    </location>
</feature>
<reference evidence="2" key="1">
    <citation type="submission" date="2022-07" db="EMBL/GenBank/DDBJ databases">
        <title>Genome Sequence of Agrocybe chaxingu.</title>
        <authorList>
            <person name="Buettner E."/>
        </authorList>
    </citation>
    <scope>NUCLEOTIDE SEQUENCE</scope>
    <source>
        <strain evidence="2">MP-N11</strain>
    </source>
</reference>
<feature type="region of interest" description="Disordered" evidence="1">
    <location>
        <begin position="138"/>
        <end position="206"/>
    </location>
</feature>
<dbReference type="OrthoDB" id="10255632at2759"/>
<dbReference type="InterPro" id="IPR011990">
    <property type="entry name" value="TPR-like_helical_dom_sf"/>
</dbReference>
<feature type="region of interest" description="Disordered" evidence="1">
    <location>
        <begin position="396"/>
        <end position="431"/>
    </location>
</feature>
<name>A0A9W8JPL7_9AGAR</name>
<proteinExistence type="predicted"/>
<dbReference type="Proteomes" id="UP001148786">
    <property type="component" value="Unassembled WGS sequence"/>
</dbReference>
<sequence>MQSSLAPERDISAFKRLRLNLPPSRSCYHWYSPGKTVFEEYGSRLTPVRRARVVVRCMEFVYRSPGDEAVSIFGFSSVEDMGSEIDSLGTLEYRVSSRLWLALHAHRRADPDQNSIMSQHSEAACHLIKELLSRGAEATRKATRKVSGPKALRKATSPKVGRIISPKAPRSTRQRVPAAPRKAAPIKSKSVASMNTAKPRTRNDDTPETIYGRLLSLLQLASRILGFLSLTLAKARLFDMTRRLARRQEGTTSDGYVTASIELAHEYVTLGKPKRAASIFNQALEVVRSEQASPDVSVRFLLRFAESLALIDDVSKSSAVYLEALNTATQVDLEQKGQSTQQCIYARVKVLEMTAMASHVFALVQQGDVCASLQGLLQSLRLWNHAIDALTRLKPATTSSSESDPFEMSGLKDALPNGASNSSSQESPISTVTESTALRAPMDDLIIVLFNPSLFLSGLA</sequence>
<comment type="caution">
    <text evidence="2">The sequence shown here is derived from an EMBL/GenBank/DDBJ whole genome shotgun (WGS) entry which is preliminary data.</text>
</comment>
<evidence type="ECO:0000313" key="3">
    <source>
        <dbReference type="Proteomes" id="UP001148786"/>
    </source>
</evidence>
<dbReference type="Gene3D" id="1.25.40.10">
    <property type="entry name" value="Tetratricopeptide repeat domain"/>
    <property type="match status" value="1"/>
</dbReference>
<organism evidence="2 3">
    <name type="scientific">Agrocybe chaxingu</name>
    <dbReference type="NCBI Taxonomy" id="84603"/>
    <lineage>
        <taxon>Eukaryota</taxon>
        <taxon>Fungi</taxon>
        <taxon>Dikarya</taxon>
        <taxon>Basidiomycota</taxon>
        <taxon>Agaricomycotina</taxon>
        <taxon>Agaricomycetes</taxon>
        <taxon>Agaricomycetidae</taxon>
        <taxon>Agaricales</taxon>
        <taxon>Agaricineae</taxon>
        <taxon>Strophariaceae</taxon>
        <taxon>Agrocybe</taxon>
    </lineage>
</organism>
<evidence type="ECO:0000256" key="1">
    <source>
        <dbReference type="SAM" id="MobiDB-lite"/>
    </source>
</evidence>
<keyword evidence="3" id="KW-1185">Reference proteome</keyword>
<dbReference type="SUPFAM" id="SSF48452">
    <property type="entry name" value="TPR-like"/>
    <property type="match status" value="1"/>
</dbReference>
<accession>A0A9W8JPL7</accession>
<dbReference type="EMBL" id="JANKHO010002873">
    <property type="protein sequence ID" value="KAJ3487975.1"/>
    <property type="molecule type" value="Genomic_DNA"/>
</dbReference>
<protein>
    <submittedName>
        <fullName evidence="2">Uncharacterized protein</fullName>
    </submittedName>
</protein>
<evidence type="ECO:0000313" key="2">
    <source>
        <dbReference type="EMBL" id="KAJ3487975.1"/>
    </source>
</evidence>
<dbReference type="AlphaFoldDB" id="A0A9W8JPL7"/>
<gene>
    <name evidence="2" type="ORF">NLJ89_g11660</name>
</gene>